<dbReference type="SUPFAM" id="SSF52540">
    <property type="entry name" value="P-loop containing nucleoside triphosphate hydrolases"/>
    <property type="match status" value="2"/>
</dbReference>
<dbReference type="SMART" id="SM00382">
    <property type="entry name" value="AAA"/>
    <property type="match status" value="2"/>
</dbReference>
<comment type="similarity">
    <text evidence="3">Belongs to the ABC transporter superfamily. ABCF family. EF3 subfamily.</text>
</comment>
<dbReference type="Gene3D" id="3.40.50.300">
    <property type="entry name" value="P-loop containing nucleotide triphosphate hydrolases"/>
    <property type="match status" value="2"/>
</dbReference>
<keyword evidence="4" id="KW-0963">Cytoplasm</keyword>
<proteinExistence type="inferred from homology"/>
<keyword evidence="9" id="KW-0067">ATP-binding</keyword>
<evidence type="ECO:0000259" key="13">
    <source>
        <dbReference type="PROSITE" id="PS50893"/>
    </source>
</evidence>
<evidence type="ECO:0000256" key="8">
    <source>
        <dbReference type="ARBA" id="ARBA00022801"/>
    </source>
</evidence>
<dbReference type="GO" id="GO:0005524">
    <property type="term" value="F:ATP binding"/>
    <property type="evidence" value="ECO:0007669"/>
    <property type="project" value="UniProtKB-KW"/>
</dbReference>
<evidence type="ECO:0000256" key="3">
    <source>
        <dbReference type="ARBA" id="ARBA00011054"/>
    </source>
</evidence>
<dbReference type="STRING" id="554055.A0A2P6VKV6"/>
<keyword evidence="10" id="KW-0694">RNA-binding</keyword>
<feature type="domain" description="ABC transporter" evidence="13">
    <location>
        <begin position="493"/>
        <end position="712"/>
    </location>
</feature>
<evidence type="ECO:0000256" key="6">
    <source>
        <dbReference type="ARBA" id="ARBA00022741"/>
    </source>
</evidence>
<dbReference type="InterPro" id="IPR015688">
    <property type="entry name" value="eEF3_ABC2_chromodomain-like"/>
</dbReference>
<dbReference type="GO" id="GO:0005737">
    <property type="term" value="C:cytoplasm"/>
    <property type="evidence" value="ECO:0007669"/>
    <property type="project" value="UniProtKB-SubCell"/>
</dbReference>
<evidence type="ECO:0000313" key="14">
    <source>
        <dbReference type="EMBL" id="PSC74715.1"/>
    </source>
</evidence>
<sequence>MATQKPAGGGITIRHLVRKPPLAPAAAAAAAVENGVSRLSLDAKKAPPPPKGPSELYAEVLEAAHGDVGAAAARVKELLAAGSRAAAAVGGLALREGPAALHQHGLLAAVEKAIGEDSLPLEREAGLTAYAALAREGSRPLEPFLLPLLPAVLACHADKVKAVREAAQAAGTALIASLNPHATKAAVGALLTGSEQGLKWQARAGALKLLGQLAKKSPAEFAHCMVAVVPQVSGCMVDVRTEVSGAATEAMQAACYTVGNRDLEPNIPALVSCIAKPDEVPGVVAKLSATTFVQAMEDGTLAVLVPLMIRALRERSTTVNRRASVIIENMSKLVQDPAEARPFLPQLMPLLDRVANEAADPELRQVGARARDALQRIKEAADQQEAEVGHAADAGEVLGALRQEAAAAAPSAQLDTPQAAAVLAHVAAVGESLITAKSHSQRSWENHCIPYLAPGLFNGDKGPATVAAHALHHWALRHMGEPPVDDDEDDGEEELCNCEFSLGYGGRILLNNTVLRLKRGRRYGLCGANGAGKSTLMKAIANGKVDGFPPPDQLRTVYVAHDIDASESSTCVVDFVVADPVVQEATKPSREQVVEVLSSVGFTPQLQSTPVGSLSGGWKMKLALARAMLMRADILLLDEPTNHLDVANVAWLEQYLVNRPEISSMIVSHDSGFLDNVCTDIIHYESRKLVHYKGNLSEFVKVKPEARTYYELAAATLRFKFPEPGFLDGIKGKTQSIAKMTNVSFTWPGASKKQLSDVNIRVSLGSRVAVLGANGAGKSTLIKMLTGETLADDGVVWKHPNLRLAYVAQHAFHHVEQHLDMTPAQYIWWRYADGDDKEALEKATVKLTDEETAARDTAIADGKQVVDYLNSRRMARKEYEYEVVWVGQPNNERHNTWKGRQELIDMGLQKMVNDMDARLANFRNYRPLSTPAVLGHLTDFGLDEDIAAHNAIRGLSGGQKVKLVLAAAMWNNPHMLVLDEPTNYLDRESLGALATGINEFNGAVVMISHNSEFTSALCSEEWIVKEGRVVVGGAHGGAASMAAATSSASLASMVTSSSVASLASMGGSEDAEDGELDEEALRIKQAKREEKLRAAAEKLAKREQAKKLKFARRH</sequence>
<dbReference type="EMBL" id="LHPF02000004">
    <property type="protein sequence ID" value="PSC74715.1"/>
    <property type="molecule type" value="Genomic_DNA"/>
</dbReference>
<evidence type="ECO:0000256" key="2">
    <source>
        <dbReference type="ARBA" id="ARBA00004815"/>
    </source>
</evidence>
<evidence type="ECO:0000256" key="10">
    <source>
        <dbReference type="ARBA" id="ARBA00022884"/>
    </source>
</evidence>
<evidence type="ECO:0000256" key="12">
    <source>
        <dbReference type="ARBA" id="ARBA00049360"/>
    </source>
</evidence>
<evidence type="ECO:0000256" key="9">
    <source>
        <dbReference type="ARBA" id="ARBA00022840"/>
    </source>
</evidence>
<dbReference type="GO" id="GO:0003723">
    <property type="term" value="F:RNA binding"/>
    <property type="evidence" value="ECO:0007669"/>
    <property type="project" value="UniProtKB-KW"/>
</dbReference>
<protein>
    <submittedName>
        <fullName evidence="14">Elongation factor EF-3</fullName>
    </submittedName>
</protein>
<gene>
    <name evidence="14" type="ORF">C2E20_2435</name>
</gene>
<dbReference type="InterPro" id="IPR017871">
    <property type="entry name" value="ABC_transporter-like_CS"/>
</dbReference>
<evidence type="ECO:0000256" key="1">
    <source>
        <dbReference type="ARBA" id="ARBA00004496"/>
    </source>
</evidence>
<dbReference type="InterPro" id="IPR003439">
    <property type="entry name" value="ABC_transporter-like_ATP-bd"/>
</dbReference>
<dbReference type="Pfam" id="PF24984">
    <property type="entry name" value="HEAT_EF3_GNC1"/>
    <property type="match status" value="1"/>
</dbReference>
<keyword evidence="6" id="KW-0547">Nucleotide-binding</keyword>
<evidence type="ECO:0000256" key="5">
    <source>
        <dbReference type="ARBA" id="ARBA00022737"/>
    </source>
</evidence>
<dbReference type="SUPFAM" id="SSF48371">
    <property type="entry name" value="ARM repeat"/>
    <property type="match status" value="1"/>
</dbReference>
<comment type="catalytic activity">
    <reaction evidence="12">
        <text>ATP + H2O = ADP + phosphate + H(+)</text>
        <dbReference type="Rhea" id="RHEA:13065"/>
        <dbReference type="ChEBI" id="CHEBI:15377"/>
        <dbReference type="ChEBI" id="CHEBI:15378"/>
        <dbReference type="ChEBI" id="CHEBI:30616"/>
        <dbReference type="ChEBI" id="CHEBI:43474"/>
        <dbReference type="ChEBI" id="CHEBI:456216"/>
    </reaction>
</comment>
<dbReference type="InterPro" id="IPR050611">
    <property type="entry name" value="ABCF"/>
</dbReference>
<evidence type="ECO:0000256" key="11">
    <source>
        <dbReference type="ARBA" id="ARBA00022917"/>
    </source>
</evidence>
<dbReference type="Pfam" id="PF24987">
    <property type="entry name" value="HEAT_EF3_N"/>
    <property type="match status" value="1"/>
</dbReference>
<evidence type="ECO:0000313" key="15">
    <source>
        <dbReference type="Proteomes" id="UP000239649"/>
    </source>
</evidence>
<organism evidence="14 15">
    <name type="scientific">Micractinium conductrix</name>
    <dbReference type="NCBI Taxonomy" id="554055"/>
    <lineage>
        <taxon>Eukaryota</taxon>
        <taxon>Viridiplantae</taxon>
        <taxon>Chlorophyta</taxon>
        <taxon>core chlorophytes</taxon>
        <taxon>Trebouxiophyceae</taxon>
        <taxon>Chlorellales</taxon>
        <taxon>Chlorellaceae</taxon>
        <taxon>Chlorella clade</taxon>
        <taxon>Micractinium</taxon>
    </lineage>
</organism>
<keyword evidence="15" id="KW-1185">Reference proteome</keyword>
<keyword evidence="11" id="KW-0648">Protein biosynthesis</keyword>
<dbReference type="Pfam" id="PF00005">
    <property type="entry name" value="ABC_tran"/>
    <property type="match status" value="2"/>
</dbReference>
<name>A0A2P6VKV6_9CHLO</name>
<dbReference type="AlphaFoldDB" id="A0A2P6VKV6"/>
<evidence type="ECO:0000256" key="4">
    <source>
        <dbReference type="ARBA" id="ARBA00022490"/>
    </source>
</evidence>
<feature type="domain" description="ABC transporter" evidence="13">
    <location>
        <begin position="738"/>
        <end position="1051"/>
    </location>
</feature>
<keyword evidence="5" id="KW-0677">Repeat</keyword>
<dbReference type="PROSITE" id="PS00211">
    <property type="entry name" value="ABC_TRANSPORTER_1"/>
    <property type="match status" value="2"/>
</dbReference>
<dbReference type="InterPro" id="IPR047038">
    <property type="entry name" value="eEF3_chromodomain-like_sf"/>
</dbReference>
<dbReference type="OrthoDB" id="2110130at2759"/>
<dbReference type="InterPro" id="IPR027417">
    <property type="entry name" value="P-loop_NTPase"/>
</dbReference>
<dbReference type="CDD" id="cd03221">
    <property type="entry name" value="ABCF_EF-3"/>
    <property type="match status" value="1"/>
</dbReference>
<comment type="subcellular location">
    <subcellularLocation>
        <location evidence="1">Cytoplasm</location>
    </subcellularLocation>
</comment>
<accession>A0A2P6VKV6</accession>
<dbReference type="PANTHER" id="PTHR19211:SF5">
    <property type="entry name" value="ELONGATION FACTOR 3A-RELATED"/>
    <property type="match status" value="1"/>
</dbReference>
<dbReference type="GO" id="GO:0003746">
    <property type="term" value="F:translation elongation factor activity"/>
    <property type="evidence" value="ECO:0007669"/>
    <property type="project" value="UniProtKB-KW"/>
</dbReference>
<dbReference type="InterPro" id="IPR011989">
    <property type="entry name" value="ARM-like"/>
</dbReference>
<dbReference type="InterPro" id="IPR016024">
    <property type="entry name" value="ARM-type_fold"/>
</dbReference>
<dbReference type="Proteomes" id="UP000239649">
    <property type="component" value="Unassembled WGS sequence"/>
</dbReference>
<dbReference type="InterPro" id="IPR003593">
    <property type="entry name" value="AAA+_ATPase"/>
</dbReference>
<comment type="pathway">
    <text evidence="2">Protein biosynthesis; polypeptide chain elongation.</text>
</comment>
<dbReference type="UniPathway" id="UPA00345"/>
<comment type="caution">
    <text evidence="14">The sequence shown here is derived from an EMBL/GenBank/DDBJ whole genome shotgun (WGS) entry which is preliminary data.</text>
</comment>
<reference evidence="14 15" key="1">
    <citation type="journal article" date="2018" name="Plant J.">
        <title>Genome sequences of Chlorella sorokiniana UTEX 1602 and Micractinium conductrix SAG 241.80: implications to maltose excretion by a green alga.</title>
        <authorList>
            <person name="Arriola M.B."/>
            <person name="Velmurugan N."/>
            <person name="Zhang Y."/>
            <person name="Plunkett M.H."/>
            <person name="Hondzo H."/>
            <person name="Barney B.M."/>
        </authorList>
    </citation>
    <scope>NUCLEOTIDE SEQUENCE [LARGE SCALE GENOMIC DNA]</scope>
    <source>
        <strain evidence="14 15">SAG 241.80</strain>
    </source>
</reference>
<evidence type="ECO:0000256" key="7">
    <source>
        <dbReference type="ARBA" id="ARBA00022768"/>
    </source>
</evidence>
<dbReference type="GO" id="GO:0016887">
    <property type="term" value="F:ATP hydrolysis activity"/>
    <property type="evidence" value="ECO:0007669"/>
    <property type="project" value="InterPro"/>
</dbReference>
<dbReference type="PROSITE" id="PS50893">
    <property type="entry name" value="ABC_TRANSPORTER_2"/>
    <property type="match status" value="2"/>
</dbReference>
<dbReference type="Gene3D" id="1.25.10.10">
    <property type="entry name" value="Leucine-rich Repeat Variant"/>
    <property type="match status" value="1"/>
</dbReference>
<keyword evidence="7 14" id="KW-0251">Elongation factor</keyword>
<dbReference type="Gene3D" id="2.40.50.990">
    <property type="match status" value="1"/>
</dbReference>
<dbReference type="CDD" id="cd18626">
    <property type="entry name" value="CD_eEF3"/>
    <property type="match status" value="1"/>
</dbReference>
<keyword evidence="8" id="KW-0378">Hydrolase</keyword>
<dbReference type="FunFam" id="3.40.50.300:FF:000193">
    <property type="entry name" value="Probable Elongation factor 3"/>
    <property type="match status" value="1"/>
</dbReference>
<dbReference type="PANTHER" id="PTHR19211">
    <property type="entry name" value="ATP-BINDING TRANSPORT PROTEIN-RELATED"/>
    <property type="match status" value="1"/>
</dbReference>